<keyword evidence="1" id="KW-0614">Plasmid</keyword>
<evidence type="ECO:0000313" key="1">
    <source>
        <dbReference type="EMBL" id="XBV83434.1"/>
    </source>
</evidence>
<dbReference type="EMBL" id="CP158296">
    <property type="protein sequence ID" value="XBV83434.1"/>
    <property type="molecule type" value="Genomic_DNA"/>
</dbReference>
<accession>A0AAU7U474</accession>
<name>A0AAU7U474_9DEIO</name>
<protein>
    <submittedName>
        <fullName evidence="1">Helix-turn-helix domain-containing protein</fullName>
    </submittedName>
</protein>
<gene>
    <name evidence="1" type="ORF">ABOD76_00225</name>
</gene>
<dbReference type="SUPFAM" id="SSF46689">
    <property type="entry name" value="Homeodomain-like"/>
    <property type="match status" value="1"/>
</dbReference>
<organism evidence="1">
    <name type="scientific">Deinococcus sonorensis KR-87</name>
    <dbReference type="NCBI Taxonomy" id="694439"/>
    <lineage>
        <taxon>Bacteria</taxon>
        <taxon>Thermotogati</taxon>
        <taxon>Deinococcota</taxon>
        <taxon>Deinococci</taxon>
        <taxon>Deinococcales</taxon>
        <taxon>Deinococcaceae</taxon>
        <taxon>Deinococcus</taxon>
    </lineage>
</organism>
<dbReference type="AlphaFoldDB" id="A0AAU7U474"/>
<proteinExistence type="predicted"/>
<dbReference type="InterPro" id="IPR009057">
    <property type="entry name" value="Homeodomain-like_sf"/>
</dbReference>
<reference evidence="1" key="1">
    <citation type="submission" date="2024-06" db="EMBL/GenBank/DDBJ databases">
        <title>Draft Genome Sequence of Deinococcus sonorensis Type Strain KR-87, a Biofilm Producing Representative of the Genus Deinococcus.</title>
        <authorList>
            <person name="Boren L.S."/>
            <person name="Grosso R.A."/>
            <person name="Hugenberg-Cox A.N."/>
            <person name="Hill J.T.E."/>
            <person name="Albert C.M."/>
            <person name="Tuohy J.M."/>
        </authorList>
    </citation>
    <scope>NUCLEOTIDE SEQUENCE</scope>
    <source>
        <strain evidence="1">KR-87</strain>
        <plasmid evidence="1">pDson04</plasmid>
    </source>
</reference>
<dbReference type="RefSeq" id="WP_350240924.1">
    <property type="nucleotide sequence ID" value="NZ_CP158296.1"/>
</dbReference>
<dbReference type="KEGG" id="dsc:ABOD76_00225"/>
<sequence length="142" mass="16614">MTSLQPDQLRELESLYRSAHEGRVRVRALAVLLAAEEHRNVAEIARIIRHHQETVRRWLHRYLQRGIEGLQDAPRPGAPTKATPQYRAELRRALEHHPHELGLPYDHWTARHLADHLEARTGLKLSEASIYRLLRQHSPQDF</sequence>
<geneLocation type="plasmid" evidence="1">
    <name>pDson04</name>
</geneLocation>
<dbReference type="Pfam" id="PF13565">
    <property type="entry name" value="HTH_32"/>
    <property type="match status" value="1"/>
</dbReference>